<dbReference type="InterPro" id="IPR007050">
    <property type="entry name" value="HTH_bacterioopsin"/>
</dbReference>
<dbReference type="PANTHER" id="PTHR34236:SF1">
    <property type="entry name" value="DIMETHYL SULFOXIDE REDUCTASE TRANSCRIPTIONAL ACTIVATOR"/>
    <property type="match status" value="1"/>
</dbReference>
<evidence type="ECO:0000313" key="5">
    <source>
        <dbReference type="EMBL" id="TYL38750.1"/>
    </source>
</evidence>
<dbReference type="OrthoDB" id="51502at2157"/>
<evidence type="ECO:0000256" key="1">
    <source>
        <dbReference type="ARBA" id="ARBA00023015"/>
    </source>
</evidence>
<dbReference type="Proteomes" id="UP000766904">
    <property type="component" value="Unassembled WGS sequence"/>
</dbReference>
<dbReference type="Pfam" id="PF04967">
    <property type="entry name" value="HTH_10"/>
    <property type="match status" value="1"/>
</dbReference>
<gene>
    <name evidence="5" type="ORF">CV102_09535</name>
</gene>
<feature type="domain" description="DmsR-like N-terminal" evidence="4">
    <location>
        <begin position="75"/>
        <end position="135"/>
    </location>
</feature>
<reference evidence="5" key="1">
    <citation type="submission" date="2017-11" db="EMBL/GenBank/DDBJ databases">
        <authorList>
            <person name="Kajale S.C."/>
            <person name="Sharma A."/>
        </authorList>
    </citation>
    <scope>NUCLEOTIDE SEQUENCE</scope>
    <source>
        <strain evidence="5">LS1_42</strain>
    </source>
</reference>
<evidence type="ECO:0000313" key="6">
    <source>
        <dbReference type="Proteomes" id="UP000766904"/>
    </source>
</evidence>
<keyword evidence="1" id="KW-0805">Transcription regulation</keyword>
<organism evidence="5 6">
    <name type="scientific">Natronococcus pandeyae</name>
    <dbReference type="NCBI Taxonomy" id="2055836"/>
    <lineage>
        <taxon>Archaea</taxon>
        <taxon>Methanobacteriati</taxon>
        <taxon>Methanobacteriota</taxon>
        <taxon>Stenosarchaea group</taxon>
        <taxon>Halobacteria</taxon>
        <taxon>Halobacteriales</taxon>
        <taxon>Natrialbaceae</taxon>
        <taxon>Natronococcus</taxon>
    </lineage>
</organism>
<feature type="domain" description="HTH bat-type" evidence="3">
    <location>
        <begin position="153"/>
        <end position="205"/>
    </location>
</feature>
<accession>A0A8J8Q254</accession>
<dbReference type="InterPro" id="IPR056433">
    <property type="entry name" value="DmsR-like_N"/>
</dbReference>
<dbReference type="Pfam" id="PF24277">
    <property type="entry name" value="DmsR_N"/>
    <property type="match status" value="1"/>
</dbReference>
<sequence length="218" mass="23699">MLQEGVANDERIGGHFQAIFTIEPHPEADCTLLASGSRGEDVSQNIVCQGDDCDGCECRSTVQLEGDAGVRFVGGPVHDRCICPVFRSHEYVASIERVEHGSLEVELTVLDRATLETIVDGLRATGATVRLRRITAPCGESEESWIEIEASGITAKQREAVLIAVEEGYYETPRRADLEDLADALDVSKSAVSQRLSAVESNLITSLFERESGMAFAR</sequence>
<dbReference type="PANTHER" id="PTHR34236">
    <property type="entry name" value="DIMETHYL SULFOXIDE REDUCTASE TRANSCRIPTIONAL ACTIVATOR"/>
    <property type="match status" value="1"/>
</dbReference>
<keyword evidence="2" id="KW-0804">Transcription</keyword>
<comment type="caution">
    <text evidence="5">The sequence shown here is derived from an EMBL/GenBank/DDBJ whole genome shotgun (WGS) entry which is preliminary data.</text>
</comment>
<evidence type="ECO:0000259" key="4">
    <source>
        <dbReference type="Pfam" id="PF24277"/>
    </source>
</evidence>
<dbReference type="EMBL" id="PHNJ01000004">
    <property type="protein sequence ID" value="TYL38750.1"/>
    <property type="molecule type" value="Genomic_DNA"/>
</dbReference>
<keyword evidence="6" id="KW-1185">Reference proteome</keyword>
<protein>
    <submittedName>
        <fullName evidence="5">Bacterio-opsin activator</fullName>
    </submittedName>
</protein>
<dbReference type="AlphaFoldDB" id="A0A8J8Q254"/>
<evidence type="ECO:0000259" key="3">
    <source>
        <dbReference type="Pfam" id="PF04967"/>
    </source>
</evidence>
<proteinExistence type="predicted"/>
<dbReference type="RefSeq" id="WP_148857751.1">
    <property type="nucleotide sequence ID" value="NZ_PHNJ01000004.1"/>
</dbReference>
<evidence type="ECO:0000256" key="2">
    <source>
        <dbReference type="ARBA" id="ARBA00023163"/>
    </source>
</evidence>
<name>A0A8J8Q254_9EURY</name>